<gene>
    <name evidence="2" type="ORF">JQU52_08255</name>
</gene>
<dbReference type="KEGG" id="ptes:JQU52_08255"/>
<evidence type="ECO:0000256" key="1">
    <source>
        <dbReference type="SAM" id="SignalP"/>
    </source>
</evidence>
<keyword evidence="3" id="KW-1185">Reference proteome</keyword>
<dbReference type="Proteomes" id="UP000653156">
    <property type="component" value="Chromosome"/>
</dbReference>
<dbReference type="RefSeq" id="WP_230338039.1">
    <property type="nucleotide sequence ID" value="NZ_CP069798.1"/>
</dbReference>
<dbReference type="PROSITE" id="PS51257">
    <property type="entry name" value="PROKAR_LIPOPROTEIN"/>
    <property type="match status" value="1"/>
</dbReference>
<evidence type="ECO:0000313" key="3">
    <source>
        <dbReference type="Proteomes" id="UP000653156"/>
    </source>
</evidence>
<sequence length="124" mass="13365">MYRSALVLALSAILLGACGKQAAETQAETQVSASATSTAQHDRSADRTVFVQECTASWPKSQQTAAVQQYCDCMADYVMNKYDAETYRRIDDAIRSQQSNAETEAFMADLNGNGLKACPAPAAE</sequence>
<accession>A0A892ZDL6</accession>
<protein>
    <recommendedName>
        <fullName evidence="4">Lipoprotein</fullName>
    </recommendedName>
</protein>
<organism evidence="2 3">
    <name type="scientific">Paralysiella testudinis</name>
    <dbReference type="NCBI Taxonomy" id="2809020"/>
    <lineage>
        <taxon>Bacteria</taxon>
        <taxon>Pseudomonadati</taxon>
        <taxon>Pseudomonadota</taxon>
        <taxon>Betaproteobacteria</taxon>
        <taxon>Neisseriales</taxon>
        <taxon>Neisseriaceae</taxon>
        <taxon>Paralysiella</taxon>
    </lineage>
</organism>
<evidence type="ECO:0008006" key="4">
    <source>
        <dbReference type="Google" id="ProtNLM"/>
    </source>
</evidence>
<feature type="signal peptide" evidence="1">
    <location>
        <begin position="1"/>
        <end position="22"/>
    </location>
</feature>
<evidence type="ECO:0000313" key="2">
    <source>
        <dbReference type="EMBL" id="QRQ80753.1"/>
    </source>
</evidence>
<proteinExistence type="predicted"/>
<reference evidence="2" key="1">
    <citation type="submission" date="2021-02" db="EMBL/GenBank/DDBJ databases">
        <title>Neisseriaceae sp. 26B isolated from the cloaca of a Common Toad-headed Turtle (Mesoclemmys nasuta).</title>
        <authorList>
            <person name="Spergser J."/>
            <person name="Busse H.-J."/>
        </authorList>
    </citation>
    <scope>NUCLEOTIDE SEQUENCE</scope>
    <source>
        <strain evidence="2">26B</strain>
    </source>
</reference>
<dbReference type="AlphaFoldDB" id="A0A892ZDL6"/>
<name>A0A892ZDL6_9NEIS</name>
<dbReference type="EMBL" id="CP069798">
    <property type="protein sequence ID" value="QRQ80753.1"/>
    <property type="molecule type" value="Genomic_DNA"/>
</dbReference>
<keyword evidence="1" id="KW-0732">Signal</keyword>
<feature type="chain" id="PRO_5034751113" description="Lipoprotein" evidence="1">
    <location>
        <begin position="23"/>
        <end position="124"/>
    </location>
</feature>